<evidence type="ECO:0000256" key="1">
    <source>
        <dbReference type="SAM" id="MobiDB-lite"/>
    </source>
</evidence>
<accession>A0A101T415</accession>
<name>A0A101T415_9ACTN</name>
<organism evidence="2 3">
    <name type="scientific">Streptomyces bungoensis</name>
    <dbReference type="NCBI Taxonomy" id="285568"/>
    <lineage>
        <taxon>Bacteria</taxon>
        <taxon>Bacillati</taxon>
        <taxon>Actinomycetota</taxon>
        <taxon>Actinomycetes</taxon>
        <taxon>Kitasatosporales</taxon>
        <taxon>Streptomycetaceae</taxon>
        <taxon>Streptomyces</taxon>
    </lineage>
</organism>
<comment type="caution">
    <text evidence="2">The sequence shown here is derived from an EMBL/GenBank/DDBJ whole genome shotgun (WGS) entry which is preliminary data.</text>
</comment>
<dbReference type="Proteomes" id="UP000053024">
    <property type="component" value="Unassembled WGS sequence"/>
</dbReference>
<evidence type="ECO:0000313" key="3">
    <source>
        <dbReference type="Proteomes" id="UP000053024"/>
    </source>
</evidence>
<reference evidence="2 3" key="1">
    <citation type="submission" date="2015-10" db="EMBL/GenBank/DDBJ databases">
        <title>Draft genome sequence of Streptomyces bungoensis DSM 41781, type strain for the species Streptomyces bungoensis.</title>
        <authorList>
            <person name="Ruckert C."/>
            <person name="Winkler A."/>
            <person name="Kalinowski J."/>
            <person name="Kampfer P."/>
            <person name="Glaeser S."/>
        </authorList>
    </citation>
    <scope>NUCLEOTIDE SEQUENCE [LARGE SCALE GENOMIC DNA]</scope>
    <source>
        <strain evidence="2 3">DSM 41781</strain>
    </source>
</reference>
<dbReference type="EMBL" id="LMWX01000020">
    <property type="protein sequence ID" value="KUN85352.1"/>
    <property type="molecule type" value="Genomic_DNA"/>
</dbReference>
<dbReference type="AlphaFoldDB" id="A0A101T415"/>
<feature type="region of interest" description="Disordered" evidence="1">
    <location>
        <begin position="122"/>
        <end position="155"/>
    </location>
</feature>
<evidence type="ECO:0000313" key="2">
    <source>
        <dbReference type="EMBL" id="KUN85352.1"/>
    </source>
</evidence>
<proteinExistence type="predicted"/>
<sequence length="155" mass="15942">MAGAAAGAAADLVTELSSFTEFKKRVDDLIRDLKGSDAGPGKVGEARLARRQFGGGGGTWSEAAGLHTAYETVVSELETLSKLLSDSMEGMAIAVVASHKGYQNIDADVRARMAAISAETTRHYGGAYDPSLPKKHHGGGTTPEQPPAGDAGGTI</sequence>
<gene>
    <name evidence="2" type="ORF">AQJ66_14090</name>
</gene>
<dbReference type="OrthoDB" id="3855104at2"/>
<keyword evidence="3" id="KW-1185">Reference proteome</keyword>
<protein>
    <submittedName>
        <fullName evidence="2">Uncharacterized protein</fullName>
    </submittedName>
</protein>